<accession>A0ACD0P3Q4</accession>
<keyword evidence="2" id="KW-1185">Reference proteome</keyword>
<reference evidence="1 2" key="1">
    <citation type="journal article" date="2018" name="Mol. Biol. Evol.">
        <title>Broad Genomic Sampling Reveals a Smut Pathogenic Ancestry of the Fungal Clade Ustilaginomycotina.</title>
        <authorList>
            <person name="Kijpornyongpan T."/>
            <person name="Mondo S.J."/>
            <person name="Barry K."/>
            <person name="Sandor L."/>
            <person name="Lee J."/>
            <person name="Lipzen A."/>
            <person name="Pangilinan J."/>
            <person name="LaButti K."/>
            <person name="Hainaut M."/>
            <person name="Henrissat B."/>
            <person name="Grigoriev I.V."/>
            <person name="Spatafora J.W."/>
            <person name="Aime M.C."/>
        </authorList>
    </citation>
    <scope>NUCLEOTIDE SEQUENCE [LARGE SCALE GENOMIC DNA]</scope>
    <source>
        <strain evidence="1 2">SA 807</strain>
    </source>
</reference>
<sequence length="1462" mass="162475">MSEQQQQQQYLSVSRPNILTSPLFGRSCSVENVHDSFGPTLQRVLSKGNLSHSADQDEREEEDPSINTNLEVVHNSAETLPKQSQDPSSDHPAGNDEGLIGVPSSNVLQGFLKGAALMGSRNDHADSESEHEDDAEEEDDDQHDTDYSELRDSNTDSLAPSSDHGHGQSIETHLTEVDIEDLTDEEDEEALRQERETWDAAKREAFDDARKDKRRTRALLAKLRRHREEKRLRELQQAKGVSMMDEDDQLAKDLERQAADLLQEAGDEHLEQMGGFSSENDEEDIKAEREQSKGTTVVRRHGKTIKIDAETKLRALISEFGESAVTRETQEPERHIADAPGVLIRTVLIKGTICLTNHRICFVAFIASSQDNNPREDGQIHDPQDENPILKSGPAILHRSGLRRKRTVWLELRKKSIACYPSSNKLYNPIENFRLQGNVQMMPHDWSKPNTITFVSQTRCPMLEFATEEATLDWRRELEAASFTFNNTAEKIRISLPLARILSIDSSDHLQFARIIHLTVLDDHADAEERSEMHDGHPITRIALGTTLNQIHLLRALRSAMEEPTSWRKSVGSDEVMRRTPECMVEIEGPRSEEEKLAEEAESEDPNGLAAKICKMFALPPQPNELKIVKADIVRTIPSHGTLAIGLDHLCFWRRAIAAVRDMKVKIPLADLQGVDKSRSFRWHYHGMVLHIRAHPDLYFEFYSRTNRDSVMALLRKAIENKPSKATKTERTQCIKGDDSAGACQLLADLAYEDPPVVDETSINLMPKIVNVPRSMAMLDRVRIAPMRIYCLTIGSRGDVQPYIALAKGLKEHNHTPVIVSHPEYKGWVESHGIEFRGVGGDPGALMKLSVEHRIFSPAFFKESIGKFRVWLDELLRECWEQCQGADLLIESPSTMAGIHVAEGLNIPYFRAFTMPWTKTSAYPQAFSVPAIDMGASYNSSSYVLFDQVLWRATSGQVNRWRKHMVGIPPTDLTKLQPDNVPFIYNFSPAVVPTPNDWNDRIKVSGYWFLDNPDSEWKAPEELKRFIAKAKTDGKKLAYIGFGSITIDNADEVTRNICQAVKDADVRAIVAKGWSARMSGSSSSKKKKTDASEHEFVIPEEVFAVDSIPHDWLFPQIDIAMHHGGAGTTGASLRAGLVTLIKPFFGDQYFWALRVKKLGAGLSVSGLGAHEISSALKAASSDRIMVEKAQGVGERIRSENGVSTAIDFIYRNIALAKRRGTVRPPSRANSLRSATQNSLQSTDVGTPESEEEKGASKLVGLRRVSSPLALVSGGPRTKAGQGKAGEDGGEQSPSGYHSPLRASTTTSFMSTIGSGLGSMAQAPLSLTSALKELVVSGDATEGEDEKGSMPPSPHHLSAATTPDESGGKPAEGEKSFEERQASLKGYKNAKAEDIRRRKLLEERLRREREEKAESIKSKNQSLSKVTESADEERGVGEGQDVYRTRVETGSQDPHSASDHQSC</sequence>
<proteinExistence type="predicted"/>
<evidence type="ECO:0000313" key="1">
    <source>
        <dbReference type="EMBL" id="PWN52669.1"/>
    </source>
</evidence>
<organism evidence="1 2">
    <name type="scientific">Violaceomyces palustris</name>
    <dbReference type="NCBI Taxonomy" id="1673888"/>
    <lineage>
        <taxon>Eukaryota</taxon>
        <taxon>Fungi</taxon>
        <taxon>Dikarya</taxon>
        <taxon>Basidiomycota</taxon>
        <taxon>Ustilaginomycotina</taxon>
        <taxon>Ustilaginomycetes</taxon>
        <taxon>Violaceomycetales</taxon>
        <taxon>Violaceomycetaceae</taxon>
        <taxon>Violaceomyces</taxon>
    </lineage>
</organism>
<evidence type="ECO:0000313" key="2">
    <source>
        <dbReference type="Proteomes" id="UP000245626"/>
    </source>
</evidence>
<dbReference type="Proteomes" id="UP000245626">
    <property type="component" value="Unassembled WGS sequence"/>
</dbReference>
<protein>
    <submittedName>
        <fullName evidence="1">Uncharacterized protein</fullName>
    </submittedName>
</protein>
<name>A0ACD0P3Q4_9BASI</name>
<dbReference type="EMBL" id="KZ819763">
    <property type="protein sequence ID" value="PWN52669.1"/>
    <property type="molecule type" value="Genomic_DNA"/>
</dbReference>
<gene>
    <name evidence="1" type="ORF">IE53DRAFT_384854</name>
</gene>